<keyword evidence="3" id="KW-0677">Repeat</keyword>
<name>A0ABR0Z7S0_HUSHU</name>
<keyword evidence="10" id="KW-0808">Transferase</keyword>
<keyword evidence="10" id="KW-0489">Methyltransferase</keyword>
<evidence type="ECO:0000256" key="5">
    <source>
        <dbReference type="ARBA" id="ARBA00038092"/>
    </source>
</evidence>
<feature type="compositionally biased region" description="Low complexity" evidence="9">
    <location>
        <begin position="505"/>
        <end position="516"/>
    </location>
</feature>
<feature type="region of interest" description="Disordered" evidence="9">
    <location>
        <begin position="413"/>
        <end position="468"/>
    </location>
</feature>
<keyword evidence="2 8" id="KW-0853">WD repeat</keyword>
<sequence>MTTRGQCESRQSSQQRWGVCEVQHVSTITSGVCVISQREVLWVCVTSCASQPALVAVGPACRLLPVAMAARSRTRTLQVVDMEYSADAVEWCPVPGWHSLLACGTYQLQRPADKVGEESEPPLRVGRLYLYRFSTEEGCAAPLTELQRADAPAILDMKWCHVPVSERPLLGIANARGALELQQLTGSEKSGCALEAVSSLDLGPDRLALSLDWSTGRGESSASSVKVVCSDSKGCVSLLSLCGSAASLHLLSQWKGHEFEAWIAAFDYWNSDVLYSGGDDCRLKGWDVRTGSSCPIFTSRRHSMGVCSIQSNPHREHVLATGSYDEHVLLWDARHMKQPLADTHVRGGVWRLKWHPSHEPLLLAACMHNDFHILDCRAALDGSSEESEIISSYILHNSLAYGADWSRLSLAGPAPAEEEGEGLADPTPAEGEGEGLAGPAPAEGEGEGLAGPAPAEGEGEGLAGPAPVEGEGYLQIHYESPTASFDMALEDVQGRYCPEPLTPAPHSQSSSPPTESSLLATCSFYDHVLHVWRWDCSPA</sequence>
<dbReference type="Pfam" id="PF00400">
    <property type="entry name" value="WD40"/>
    <property type="match status" value="1"/>
</dbReference>
<dbReference type="InterPro" id="IPR036322">
    <property type="entry name" value="WD40_repeat_dom_sf"/>
</dbReference>
<protein>
    <recommendedName>
        <fullName evidence="6">methylated diphthine methylhydrolase</fullName>
        <ecNumber evidence="6">3.1.1.97</ecNumber>
    </recommendedName>
</protein>
<evidence type="ECO:0000256" key="8">
    <source>
        <dbReference type="PROSITE-ProRule" id="PRU00221"/>
    </source>
</evidence>
<dbReference type="SUPFAM" id="SSF50978">
    <property type="entry name" value="WD40 repeat-like"/>
    <property type="match status" value="1"/>
</dbReference>
<keyword evidence="4" id="KW-0378">Hydrolase</keyword>
<dbReference type="Gene3D" id="2.130.10.10">
    <property type="entry name" value="YVTN repeat-like/Quinoprotein amine dehydrogenase"/>
    <property type="match status" value="1"/>
</dbReference>
<dbReference type="PANTHER" id="PTHR46042:SF1">
    <property type="entry name" value="DIPHTHINE METHYLTRANSFERASE"/>
    <property type="match status" value="1"/>
</dbReference>
<dbReference type="InterPro" id="IPR015943">
    <property type="entry name" value="WD40/YVTN_repeat-like_dom_sf"/>
</dbReference>
<evidence type="ECO:0000313" key="11">
    <source>
        <dbReference type="Proteomes" id="UP001369086"/>
    </source>
</evidence>
<comment type="pathway">
    <text evidence="1">Protein modification; peptidyl-diphthamide biosynthesis.</text>
</comment>
<dbReference type="EC" id="3.1.1.97" evidence="6"/>
<dbReference type="PROSITE" id="PS50082">
    <property type="entry name" value="WD_REPEATS_2"/>
    <property type="match status" value="1"/>
</dbReference>
<evidence type="ECO:0000256" key="2">
    <source>
        <dbReference type="ARBA" id="ARBA00022574"/>
    </source>
</evidence>
<proteinExistence type="inferred from homology"/>
<evidence type="ECO:0000256" key="9">
    <source>
        <dbReference type="SAM" id="MobiDB-lite"/>
    </source>
</evidence>
<dbReference type="PANTHER" id="PTHR46042">
    <property type="entry name" value="DIPHTHINE METHYLTRANSFERASE"/>
    <property type="match status" value="1"/>
</dbReference>
<dbReference type="InterPro" id="IPR052415">
    <property type="entry name" value="Diphthine_MTase"/>
</dbReference>
<comment type="similarity">
    <text evidence="5">Belongs to the DPH7 family.</text>
</comment>
<feature type="region of interest" description="Disordered" evidence="9">
    <location>
        <begin position="496"/>
        <end position="516"/>
    </location>
</feature>
<gene>
    <name evidence="10" type="ORF">HHUSO_G16983</name>
</gene>
<organism evidence="10 11">
    <name type="scientific">Huso huso</name>
    <name type="common">Beluga</name>
    <name type="synonym">Acipenser huso</name>
    <dbReference type="NCBI Taxonomy" id="61971"/>
    <lineage>
        <taxon>Eukaryota</taxon>
        <taxon>Metazoa</taxon>
        <taxon>Chordata</taxon>
        <taxon>Craniata</taxon>
        <taxon>Vertebrata</taxon>
        <taxon>Euteleostomi</taxon>
        <taxon>Actinopterygii</taxon>
        <taxon>Chondrostei</taxon>
        <taxon>Acipenseriformes</taxon>
        <taxon>Acipenseridae</taxon>
        <taxon>Huso</taxon>
    </lineage>
</organism>
<dbReference type="GO" id="GO:0032259">
    <property type="term" value="P:methylation"/>
    <property type="evidence" value="ECO:0007669"/>
    <property type="project" value="UniProtKB-KW"/>
</dbReference>
<evidence type="ECO:0000256" key="1">
    <source>
        <dbReference type="ARBA" id="ARBA00005156"/>
    </source>
</evidence>
<dbReference type="Proteomes" id="UP001369086">
    <property type="component" value="Unassembled WGS sequence"/>
</dbReference>
<comment type="catalytic activity">
    <reaction evidence="7">
        <text>diphthine methyl ester-[translation elongation factor 2] + H2O = diphthine-[translation elongation factor 2] + methanol + H(+)</text>
        <dbReference type="Rhea" id="RHEA:42656"/>
        <dbReference type="Rhea" id="RHEA-COMP:10172"/>
        <dbReference type="Rhea" id="RHEA-COMP:10173"/>
        <dbReference type="ChEBI" id="CHEBI:15377"/>
        <dbReference type="ChEBI" id="CHEBI:15378"/>
        <dbReference type="ChEBI" id="CHEBI:17790"/>
        <dbReference type="ChEBI" id="CHEBI:79005"/>
        <dbReference type="ChEBI" id="CHEBI:82696"/>
        <dbReference type="EC" id="3.1.1.97"/>
    </reaction>
</comment>
<feature type="repeat" description="WD" evidence="8">
    <location>
        <begin position="299"/>
        <end position="341"/>
    </location>
</feature>
<dbReference type="GO" id="GO:0008168">
    <property type="term" value="F:methyltransferase activity"/>
    <property type="evidence" value="ECO:0007669"/>
    <property type="project" value="UniProtKB-KW"/>
</dbReference>
<evidence type="ECO:0000256" key="3">
    <source>
        <dbReference type="ARBA" id="ARBA00022737"/>
    </source>
</evidence>
<evidence type="ECO:0000256" key="7">
    <source>
        <dbReference type="ARBA" id="ARBA00047551"/>
    </source>
</evidence>
<comment type="caution">
    <text evidence="10">The sequence shown here is derived from an EMBL/GenBank/DDBJ whole genome shotgun (WGS) entry which is preliminary data.</text>
</comment>
<evidence type="ECO:0000256" key="4">
    <source>
        <dbReference type="ARBA" id="ARBA00022801"/>
    </source>
</evidence>
<dbReference type="SMART" id="SM00320">
    <property type="entry name" value="WD40"/>
    <property type="match status" value="3"/>
</dbReference>
<evidence type="ECO:0000313" key="10">
    <source>
        <dbReference type="EMBL" id="KAK6480877.1"/>
    </source>
</evidence>
<evidence type="ECO:0000256" key="6">
    <source>
        <dbReference type="ARBA" id="ARBA00039131"/>
    </source>
</evidence>
<accession>A0ABR0Z7S0</accession>
<dbReference type="EMBL" id="JAHFZB010000015">
    <property type="protein sequence ID" value="KAK6480877.1"/>
    <property type="molecule type" value="Genomic_DNA"/>
</dbReference>
<keyword evidence="11" id="KW-1185">Reference proteome</keyword>
<reference evidence="10 11" key="1">
    <citation type="submission" date="2021-05" db="EMBL/GenBank/DDBJ databases">
        <authorList>
            <person name="Zahm M."/>
            <person name="Klopp C."/>
            <person name="Cabau C."/>
            <person name="Kuhl H."/>
            <person name="Suciu R."/>
            <person name="Ciorpac M."/>
            <person name="Holostenco D."/>
            <person name="Gessner J."/>
            <person name="Wuertz S."/>
            <person name="Hohne C."/>
            <person name="Stock M."/>
            <person name="Gislard M."/>
            <person name="Lluch J."/>
            <person name="Milhes M."/>
            <person name="Lampietro C."/>
            <person name="Lopez Roques C."/>
            <person name="Donnadieu C."/>
            <person name="Du K."/>
            <person name="Schartl M."/>
            <person name="Guiguen Y."/>
        </authorList>
    </citation>
    <scope>NUCLEOTIDE SEQUENCE [LARGE SCALE GENOMIC DNA]</scope>
    <source>
        <strain evidence="10">Hh-F2</strain>
        <tissue evidence="10">Blood</tissue>
    </source>
</reference>
<dbReference type="InterPro" id="IPR001680">
    <property type="entry name" value="WD40_rpt"/>
</dbReference>